<evidence type="ECO:0000313" key="2">
    <source>
        <dbReference type="Proteomes" id="UP000789366"/>
    </source>
</evidence>
<dbReference type="EMBL" id="CAJVPW010011428">
    <property type="protein sequence ID" value="CAG8625701.1"/>
    <property type="molecule type" value="Genomic_DNA"/>
</dbReference>
<evidence type="ECO:0000313" key="1">
    <source>
        <dbReference type="EMBL" id="CAG8625701.1"/>
    </source>
</evidence>
<feature type="non-terminal residue" evidence="1">
    <location>
        <position position="1"/>
    </location>
</feature>
<accession>A0ACA9N3B7</accession>
<organism evidence="1 2">
    <name type="scientific">Cetraspora pellucida</name>
    <dbReference type="NCBI Taxonomy" id="1433469"/>
    <lineage>
        <taxon>Eukaryota</taxon>
        <taxon>Fungi</taxon>
        <taxon>Fungi incertae sedis</taxon>
        <taxon>Mucoromycota</taxon>
        <taxon>Glomeromycotina</taxon>
        <taxon>Glomeromycetes</taxon>
        <taxon>Diversisporales</taxon>
        <taxon>Gigasporaceae</taxon>
        <taxon>Cetraspora</taxon>
    </lineage>
</organism>
<protein>
    <submittedName>
        <fullName evidence="1">16765_t:CDS:1</fullName>
    </submittedName>
</protein>
<reference evidence="1" key="1">
    <citation type="submission" date="2021-06" db="EMBL/GenBank/DDBJ databases">
        <authorList>
            <person name="Kallberg Y."/>
            <person name="Tangrot J."/>
            <person name="Rosling A."/>
        </authorList>
    </citation>
    <scope>NUCLEOTIDE SEQUENCE</scope>
    <source>
        <strain evidence="1">28 12/20/2015</strain>
    </source>
</reference>
<name>A0ACA9N3B7_9GLOM</name>
<keyword evidence="2" id="KW-1185">Reference proteome</keyword>
<dbReference type="Proteomes" id="UP000789366">
    <property type="component" value="Unassembled WGS sequence"/>
</dbReference>
<gene>
    <name evidence="1" type="ORF">SPELUC_LOCUS8040</name>
</gene>
<comment type="caution">
    <text evidence="1">The sequence shown here is derived from an EMBL/GenBank/DDBJ whole genome shotgun (WGS) entry which is preliminary data.</text>
</comment>
<proteinExistence type="predicted"/>
<sequence>VLLLWANPLKRVCRDSFKKKKIVDIYLPYLNEGEQNELDKLLSENVKIRERYKNQKPTLFSYASYEKNADISQIIRKAFQELKGLHVIKQSYIKEDCLRRGYEQIPRKSLSRPFIMSFAGFQTLYKLSLYNIIFTENDLKNLASLSNLKFLTIEHTSFKEENKEIIGKYFLPKLQGFELKENITGRSTTPSLISSTFAIRKENVIKNKANLHINDERVHECERISWNEFWTLSETPETRLMHMQIYDFMDKKPELKGDIWFRDFVPEFKVIPPKELPSEKKSIFLILMNHFFDDDDINVVINCTRVNARTFGGVMDTTVFSSRGQTVSV</sequence>